<organism evidence="1 2">
    <name type="scientific">Exidia glandulosa HHB12029</name>
    <dbReference type="NCBI Taxonomy" id="1314781"/>
    <lineage>
        <taxon>Eukaryota</taxon>
        <taxon>Fungi</taxon>
        <taxon>Dikarya</taxon>
        <taxon>Basidiomycota</taxon>
        <taxon>Agaricomycotina</taxon>
        <taxon>Agaricomycetes</taxon>
        <taxon>Auriculariales</taxon>
        <taxon>Exidiaceae</taxon>
        <taxon>Exidia</taxon>
    </lineage>
</organism>
<keyword evidence="2" id="KW-1185">Reference proteome</keyword>
<name>A0A165Z0G2_EXIGL</name>
<dbReference type="EMBL" id="KV426970">
    <property type="protein sequence ID" value="KZV78309.1"/>
    <property type="molecule type" value="Genomic_DNA"/>
</dbReference>
<sequence length="170" mass="19181">MLTALAGSLFWSRFDKGKLSLDPTQAGRAQHTGPRLVHTGDTDVLGRHSINLEPSPRNSRTRALCASNPTHLTLAVNEHGAVQVSSRTRVRRRKCNKEAWQGIGRVNGDRRYEVERKVQCMCSRGWWTPNERHIRGCRADVDIRVLRLRKTGERSVTSSDGREDAVEVVE</sequence>
<evidence type="ECO:0000313" key="2">
    <source>
        <dbReference type="Proteomes" id="UP000077266"/>
    </source>
</evidence>
<evidence type="ECO:0000313" key="1">
    <source>
        <dbReference type="EMBL" id="KZV78309.1"/>
    </source>
</evidence>
<dbReference type="InParanoid" id="A0A165Z0G2"/>
<gene>
    <name evidence="1" type="ORF">EXIGLDRAFT_691607</name>
</gene>
<dbReference type="AlphaFoldDB" id="A0A165Z0G2"/>
<protein>
    <submittedName>
        <fullName evidence="1">Uncharacterized protein</fullName>
    </submittedName>
</protein>
<dbReference type="Proteomes" id="UP000077266">
    <property type="component" value="Unassembled WGS sequence"/>
</dbReference>
<proteinExistence type="predicted"/>
<reference evidence="1 2" key="1">
    <citation type="journal article" date="2016" name="Mol. Biol. Evol.">
        <title>Comparative Genomics of Early-Diverging Mushroom-Forming Fungi Provides Insights into the Origins of Lignocellulose Decay Capabilities.</title>
        <authorList>
            <person name="Nagy L.G."/>
            <person name="Riley R."/>
            <person name="Tritt A."/>
            <person name="Adam C."/>
            <person name="Daum C."/>
            <person name="Floudas D."/>
            <person name="Sun H."/>
            <person name="Yadav J.S."/>
            <person name="Pangilinan J."/>
            <person name="Larsson K.H."/>
            <person name="Matsuura K."/>
            <person name="Barry K."/>
            <person name="Labutti K."/>
            <person name="Kuo R."/>
            <person name="Ohm R.A."/>
            <person name="Bhattacharya S.S."/>
            <person name="Shirouzu T."/>
            <person name="Yoshinaga Y."/>
            <person name="Martin F.M."/>
            <person name="Grigoriev I.V."/>
            <person name="Hibbett D.S."/>
        </authorList>
    </citation>
    <scope>NUCLEOTIDE SEQUENCE [LARGE SCALE GENOMIC DNA]</scope>
    <source>
        <strain evidence="1 2">HHB12029</strain>
    </source>
</reference>
<accession>A0A165Z0G2</accession>